<name>G3HNF9_CRIGR</name>
<gene>
    <name evidence="2" type="ORF">I79_012297</name>
</gene>
<feature type="compositionally biased region" description="Basic and acidic residues" evidence="1">
    <location>
        <begin position="90"/>
        <end position="100"/>
    </location>
</feature>
<organism evidence="2 3">
    <name type="scientific">Cricetulus griseus</name>
    <name type="common">Chinese hamster</name>
    <name type="synonym">Cricetulus barabensis griseus</name>
    <dbReference type="NCBI Taxonomy" id="10029"/>
    <lineage>
        <taxon>Eukaryota</taxon>
        <taxon>Metazoa</taxon>
        <taxon>Chordata</taxon>
        <taxon>Craniata</taxon>
        <taxon>Vertebrata</taxon>
        <taxon>Euteleostomi</taxon>
        <taxon>Mammalia</taxon>
        <taxon>Eutheria</taxon>
        <taxon>Euarchontoglires</taxon>
        <taxon>Glires</taxon>
        <taxon>Rodentia</taxon>
        <taxon>Myomorpha</taxon>
        <taxon>Muroidea</taxon>
        <taxon>Cricetidae</taxon>
        <taxon>Cricetinae</taxon>
        <taxon>Cricetulus</taxon>
    </lineage>
</organism>
<dbReference type="EMBL" id="JH000544">
    <property type="protein sequence ID" value="EGW01628.1"/>
    <property type="molecule type" value="Genomic_DNA"/>
</dbReference>
<protein>
    <submittedName>
        <fullName evidence="2">HEAT repeat-containing protein 4</fullName>
    </submittedName>
</protein>
<evidence type="ECO:0000313" key="2">
    <source>
        <dbReference type="EMBL" id="EGW01628.1"/>
    </source>
</evidence>
<accession>G3HNF9</accession>
<evidence type="ECO:0000313" key="3">
    <source>
        <dbReference type="Proteomes" id="UP000001075"/>
    </source>
</evidence>
<proteinExistence type="predicted"/>
<reference evidence="3" key="1">
    <citation type="journal article" date="2011" name="Nat. Biotechnol.">
        <title>The genomic sequence of the Chinese hamster ovary (CHO)-K1 cell line.</title>
        <authorList>
            <person name="Xu X."/>
            <person name="Nagarajan H."/>
            <person name="Lewis N.E."/>
            <person name="Pan S."/>
            <person name="Cai Z."/>
            <person name="Liu X."/>
            <person name="Chen W."/>
            <person name="Xie M."/>
            <person name="Wang W."/>
            <person name="Hammond S."/>
            <person name="Andersen M.R."/>
            <person name="Neff N."/>
            <person name="Passarelli B."/>
            <person name="Koh W."/>
            <person name="Fan H.C."/>
            <person name="Wang J."/>
            <person name="Gui Y."/>
            <person name="Lee K.H."/>
            <person name="Betenbaugh M.J."/>
            <person name="Quake S.R."/>
            <person name="Famili I."/>
            <person name="Palsson B.O."/>
            <person name="Wang J."/>
        </authorList>
    </citation>
    <scope>NUCLEOTIDE SEQUENCE [LARGE SCALE GENOMIC DNA]</scope>
    <source>
        <strain evidence="3">CHO K1 cell line</strain>
    </source>
</reference>
<feature type="region of interest" description="Disordered" evidence="1">
    <location>
        <begin position="1"/>
        <end position="25"/>
    </location>
</feature>
<sequence>MTAGGIDQERRNIQPPPQNPFRQVNPKAGEFAYSTENAFEQEIYFDGVKIVHQIHGKNDQIVLENFNRYNKHLSKIFPVSPEKWSSQPVPEKRKEYDQKAIDGAVCN</sequence>
<dbReference type="Proteomes" id="UP000001075">
    <property type="component" value="Unassembled WGS sequence"/>
</dbReference>
<dbReference type="AlphaFoldDB" id="G3HNF9"/>
<dbReference type="InParanoid" id="G3HNF9"/>
<evidence type="ECO:0000256" key="1">
    <source>
        <dbReference type="SAM" id="MobiDB-lite"/>
    </source>
</evidence>
<feature type="region of interest" description="Disordered" evidence="1">
    <location>
        <begin position="81"/>
        <end position="107"/>
    </location>
</feature>